<dbReference type="AlphaFoldDB" id="A0A8H6IB37"/>
<accession>A0A8H6IB37</accession>
<feature type="compositionally biased region" description="Basic and acidic residues" evidence="1">
    <location>
        <begin position="1"/>
        <end position="11"/>
    </location>
</feature>
<evidence type="ECO:0000313" key="3">
    <source>
        <dbReference type="Proteomes" id="UP000521943"/>
    </source>
</evidence>
<evidence type="ECO:0000256" key="1">
    <source>
        <dbReference type="SAM" id="MobiDB-lite"/>
    </source>
</evidence>
<sequence length="647" mass="73699">MGFLQHKDARGNEPPSPSEIDIIRSNIDVSRAQFEALAGMPYNRNLKKHAVPRKARKHLSTLHEYHRILSLVHLIPAEVLEYIFFLSTNLGLSPKHSEAVRNTLTSVSRRWRSVCISSPRFWCNLGKIKVSVSLTPQREARLLNWLRLALNRSGSAQSITFSFDAGMPYLDRLVPPATRILSLLSQFSRQWEDVELTVHAGVNRALDGIDGNLPHLRRLSLIHQGTDVPHRLDHFSDAPLLRSATIVFPGLFTQLHEFLKLPFNQLEEYSEDVGSEEIGFLPVLLTSPILHSLQCRLKSLPYPSPLQHESLRKLHIEFSTDNSTALRLLNLPSLTDLSITSTETQHAFPSILALILTSGCLLERLTVLCMTDDWDLSEGVFMRILRRCPELSYLETNHIPEADLEELQQECNTSTRSSQVTIPCLQNLVLHRKHYESSPYIDFKSLTVLAKARDDMHEGGITTKLSVRAKLAWFTENASLWVLSDLDGLPPRDSRRMMQLNGWARVLRLYITYSPPGSFPLLRPRYLKLVWRLNNVLGELEGFALEGMESHAYRSDIPALLYKIGSMGPYANPDDKLFHFVARAKRLVDIWMPTLIEHARTNRFWARRGREEINYIHKHSDKRVLDDRVRATILGLKGAIAVSPTPS</sequence>
<dbReference type="OrthoDB" id="3002812at2759"/>
<feature type="region of interest" description="Disordered" evidence="1">
    <location>
        <begin position="1"/>
        <end position="20"/>
    </location>
</feature>
<keyword evidence="3" id="KW-1185">Reference proteome</keyword>
<reference evidence="2 3" key="1">
    <citation type="submission" date="2020-07" db="EMBL/GenBank/DDBJ databases">
        <title>Comparative genomics of pyrophilous fungi reveals a link between fire events and developmental genes.</title>
        <authorList>
            <consortium name="DOE Joint Genome Institute"/>
            <person name="Steindorff A.S."/>
            <person name="Carver A."/>
            <person name="Calhoun S."/>
            <person name="Stillman K."/>
            <person name="Liu H."/>
            <person name="Lipzen A."/>
            <person name="Pangilinan J."/>
            <person name="Labutti K."/>
            <person name="Bruns T.D."/>
            <person name="Grigoriev I.V."/>
        </authorList>
    </citation>
    <scope>NUCLEOTIDE SEQUENCE [LARGE SCALE GENOMIC DNA]</scope>
    <source>
        <strain evidence="2 3">CBS 144469</strain>
    </source>
</reference>
<name>A0A8H6IB37_9AGAR</name>
<comment type="caution">
    <text evidence="2">The sequence shown here is derived from an EMBL/GenBank/DDBJ whole genome shotgun (WGS) entry which is preliminary data.</text>
</comment>
<evidence type="ECO:0000313" key="2">
    <source>
        <dbReference type="EMBL" id="KAF6760591.1"/>
    </source>
</evidence>
<proteinExistence type="predicted"/>
<evidence type="ECO:0008006" key="4">
    <source>
        <dbReference type="Google" id="ProtNLM"/>
    </source>
</evidence>
<dbReference type="EMBL" id="JACGCI010000012">
    <property type="protein sequence ID" value="KAF6760591.1"/>
    <property type="molecule type" value="Genomic_DNA"/>
</dbReference>
<protein>
    <recommendedName>
        <fullName evidence="4">F-box domain-containing protein</fullName>
    </recommendedName>
</protein>
<organism evidence="2 3">
    <name type="scientific">Ephemerocybe angulata</name>
    <dbReference type="NCBI Taxonomy" id="980116"/>
    <lineage>
        <taxon>Eukaryota</taxon>
        <taxon>Fungi</taxon>
        <taxon>Dikarya</taxon>
        <taxon>Basidiomycota</taxon>
        <taxon>Agaricomycotina</taxon>
        <taxon>Agaricomycetes</taxon>
        <taxon>Agaricomycetidae</taxon>
        <taxon>Agaricales</taxon>
        <taxon>Agaricineae</taxon>
        <taxon>Psathyrellaceae</taxon>
        <taxon>Ephemerocybe</taxon>
    </lineage>
</organism>
<dbReference type="Proteomes" id="UP000521943">
    <property type="component" value="Unassembled WGS sequence"/>
</dbReference>
<gene>
    <name evidence="2" type="ORF">DFP72DRAFT_76093</name>
</gene>